<keyword evidence="1" id="KW-1133">Transmembrane helix</keyword>
<evidence type="ECO:0000313" key="3">
    <source>
        <dbReference type="Proteomes" id="UP001151088"/>
    </source>
</evidence>
<dbReference type="RefSeq" id="WP_258730899.1">
    <property type="nucleotide sequence ID" value="NZ_JANTHZ010000001.1"/>
</dbReference>
<protein>
    <submittedName>
        <fullName evidence="2">Uncharacterized protein</fullName>
    </submittedName>
</protein>
<organism evidence="2 3">
    <name type="scientific">Ancylobacter mangrovi</name>
    <dbReference type="NCBI Taxonomy" id="2972472"/>
    <lineage>
        <taxon>Bacteria</taxon>
        <taxon>Pseudomonadati</taxon>
        <taxon>Pseudomonadota</taxon>
        <taxon>Alphaproteobacteria</taxon>
        <taxon>Hyphomicrobiales</taxon>
        <taxon>Xanthobacteraceae</taxon>
        <taxon>Ancylobacter</taxon>
    </lineage>
</organism>
<sequence length="74" mass="7544">MIAALLGVATGLWLRASAVLALTVAVAVAAAAIDLWAGETLGPALLHALAAVVLLQLGYLAGLLVATAWRRRSR</sequence>
<keyword evidence="1" id="KW-0472">Membrane</keyword>
<accession>A0A9X2PE54</accession>
<evidence type="ECO:0000313" key="2">
    <source>
        <dbReference type="EMBL" id="MCS0493952.1"/>
    </source>
</evidence>
<proteinExistence type="predicted"/>
<feature type="transmembrane region" description="Helical" evidence="1">
    <location>
        <begin position="48"/>
        <end position="69"/>
    </location>
</feature>
<keyword evidence="1" id="KW-0812">Transmembrane</keyword>
<dbReference type="AlphaFoldDB" id="A0A9X2PE54"/>
<dbReference type="Proteomes" id="UP001151088">
    <property type="component" value="Unassembled WGS sequence"/>
</dbReference>
<dbReference type="EMBL" id="JANTHZ010000001">
    <property type="protein sequence ID" value="MCS0493952.1"/>
    <property type="molecule type" value="Genomic_DNA"/>
</dbReference>
<keyword evidence="3" id="KW-1185">Reference proteome</keyword>
<name>A0A9X2PE54_9HYPH</name>
<gene>
    <name evidence="2" type="ORF">NVS89_02505</name>
</gene>
<reference evidence="2" key="1">
    <citation type="submission" date="2022-08" db="EMBL/GenBank/DDBJ databases">
        <authorList>
            <person name="Li F."/>
        </authorList>
    </citation>
    <scope>NUCLEOTIDE SEQUENCE</scope>
    <source>
        <strain evidence="2">MQZ15Z-1</strain>
    </source>
</reference>
<comment type="caution">
    <text evidence="2">The sequence shown here is derived from an EMBL/GenBank/DDBJ whole genome shotgun (WGS) entry which is preliminary data.</text>
</comment>
<evidence type="ECO:0000256" key="1">
    <source>
        <dbReference type="SAM" id="Phobius"/>
    </source>
</evidence>